<dbReference type="RefSeq" id="WP_090592095.1">
    <property type="nucleotide sequence ID" value="NZ_CP104302.1"/>
</dbReference>
<protein>
    <submittedName>
        <fullName evidence="2">Uncharacterized protein</fullName>
    </submittedName>
</protein>
<reference evidence="2 3" key="1">
    <citation type="journal article" date="2017" name="Infect. Genet. Evol.">
        <title>The new phylogeny of the genus Mycobacterium: The old and the news.</title>
        <authorList>
            <person name="Tortoli E."/>
            <person name="Fedrizzi T."/>
            <person name="Meehan C.J."/>
            <person name="Trovato A."/>
            <person name="Grottola A."/>
            <person name="Giacobazzi E."/>
            <person name="Serpini G.F."/>
            <person name="Tagliazucchi S."/>
            <person name="Fabio A."/>
            <person name="Bettua C."/>
            <person name="Bertorelli R."/>
            <person name="Frascaro F."/>
            <person name="De Sanctis V."/>
            <person name="Pecorari M."/>
            <person name="Jousson O."/>
            <person name="Segata N."/>
            <person name="Cirillo D.M."/>
        </authorList>
    </citation>
    <scope>NUCLEOTIDE SEQUENCE [LARGE SCALE GENOMIC DNA]</scope>
    <source>
        <strain evidence="2 3">CIP1034565</strain>
    </source>
</reference>
<dbReference type="AlphaFoldDB" id="A0A2G5P4V4"/>
<dbReference type="STRING" id="85968.GCA_900073015_03290"/>
<feature type="signal peptide" evidence="1">
    <location>
        <begin position="1"/>
        <end position="21"/>
    </location>
</feature>
<organism evidence="2 3">
    <name type="scientific">Mycolicibacterium brumae</name>
    <dbReference type="NCBI Taxonomy" id="85968"/>
    <lineage>
        <taxon>Bacteria</taxon>
        <taxon>Bacillati</taxon>
        <taxon>Actinomycetota</taxon>
        <taxon>Actinomycetes</taxon>
        <taxon>Mycobacteriales</taxon>
        <taxon>Mycobacteriaceae</taxon>
        <taxon>Mycolicibacterium</taxon>
    </lineage>
</organism>
<dbReference type="Proteomes" id="UP000230551">
    <property type="component" value="Unassembled WGS sequence"/>
</dbReference>
<proteinExistence type="predicted"/>
<comment type="caution">
    <text evidence="2">The sequence shown here is derived from an EMBL/GenBank/DDBJ whole genome shotgun (WGS) entry which is preliminary data.</text>
</comment>
<dbReference type="OrthoDB" id="5118825at2"/>
<sequence>MTRQLPLRWIGAAVAASVALAGCGTGDPPARTGERTPAQTDRIRHDLEPLASRFPEIGDPISATWIGGALGVATDTRVSVPGPSAYIVEAIIDLQPSTADALRRKYAPAAVGETPDLDDRLAAYAPSGPFLTGAALNEALSNTDWRSAAYLQDGSDTLVLRSFDD</sequence>
<dbReference type="PROSITE" id="PS51257">
    <property type="entry name" value="PROKAR_LIPOPROTEIN"/>
    <property type="match status" value="1"/>
</dbReference>
<evidence type="ECO:0000313" key="2">
    <source>
        <dbReference type="EMBL" id="PIB73325.1"/>
    </source>
</evidence>
<gene>
    <name evidence="2" type="ORF">CQY22_017390</name>
</gene>
<evidence type="ECO:0000313" key="3">
    <source>
        <dbReference type="Proteomes" id="UP000230551"/>
    </source>
</evidence>
<dbReference type="EMBL" id="PDCN02000034">
    <property type="protein sequence ID" value="PIB73325.1"/>
    <property type="molecule type" value="Genomic_DNA"/>
</dbReference>
<evidence type="ECO:0000256" key="1">
    <source>
        <dbReference type="SAM" id="SignalP"/>
    </source>
</evidence>
<accession>A0A2G5P4V4</accession>
<keyword evidence="1" id="KW-0732">Signal</keyword>
<feature type="chain" id="PRO_5038829730" evidence="1">
    <location>
        <begin position="22"/>
        <end position="165"/>
    </location>
</feature>
<name>A0A2G5P4V4_9MYCO</name>
<keyword evidence="3" id="KW-1185">Reference proteome</keyword>